<dbReference type="Pfam" id="PF00443">
    <property type="entry name" value="UCH"/>
    <property type="match status" value="1"/>
</dbReference>
<sequence length="2763" mass="298946">MLAGYNPALDSGDDTADPQAQFDTIEEEPPSERAPDPETSTPVEEVTWIVDKAVKNTIWRTDTGIMSRDRAKHGLSAIQGPLGTGGFPADPTTAKEQLGGRFPRGPLFSDAEWSAFRQLSSTPQGQSWLNASGMLTHDQIEKYLSSDPSDNPERFRGFHKLHKASKVVLASYVSRQMNGGEAGKRFEGTPPAALALSMEARHTTDSARRDELNRLIDQGIVEEWSKTLEYTEPNDDATTAINKGAVLAPKTLRNTLTFTKGKKLSKDEVVKRHGQSLEVLKNIFHLLQEGAEIYDGTAKSHVPLQDVPVAKLLSHGGRVNVQIPAGNAPYALTEHLGITDDKGNPRPGVFKRFIGTHHVSLGDGKFKEQGGQLAALKTKFDDTELYGINLAVGGLGLKDFNGDVILPDGAHGHMFIGYRPPKPGRPGALQIGMETTGPGAPSTVAYPHNWRSTEKTANPISSVGGLKQDKIGDESTKNARTVDLAKLGSDWKKTLNDRADRFEQDLKQKGKDALTELLGPRTQPPQELQDAQQRAGGSEQEPRDNERGDAPTDTAQRAGAPANVLAGYNPALDGESVALDPLPHTDSAQVAPSPRGQGKTLDDLLRSLDEQSRAWSGPANKDLRQQAANSLAGLLESLNVDRAIVDRLRELIENPASLSQSAFSNCGINSALYTMLKGDLATTSHLVAALFTGRLLGRLAQAPWARELGAQQDQGQAVLSEDLDTLRRVMTGEIPRALGPAPTRPLVNGLKTAGAKRGGLTRAADRRQLDRHLLDHLLARGLVELLGQDAVAQHGKRTDDAKQPGVAAAEGDVLLSANSIATLMSDALGAEVTVTTGGPSDSDVQRINETLKRTDRAGFAMATVSNGKALWEAAKKHRGGNDATPRAPATVAPLGTGEAQSRHHFAIDGEIKADGDAFIVPVQSWGQSFPIRVQKADMPRLFEVITHGTYPPPRAPALDTSAEQRAPAHLATPGPSGTAQDGAAPADLLAGAPVNQGDESPARRPAVTPARLDPGMVQRTPSGLDNALLERVPERRLDEVTRLVAETIDSELLPQLLDILPIAQRAARQLAEEIVAKWLTFHPSLLDLPAGELQQHLAAHVTFVLGALRRDQGRRTVDRHNSAENDRSSAGKAPPAAAASSASEHRKRTPAARAERPTTTGESEKKQGVPSWIEGKRQYKTLENRLRERLDDEAVQRALAELLNDERPVVSLLAQFLESALQGTIKDKHLEKVFKNRLGRFKNDENRRLAFDVAKALGALASLEKMPGLDLDALRDPPPPPSKRDEEPPRSVAKKGMEGRWVTSEELKIINRSIGERAFAGMLALAMDKGKVANTRAIIEHLVRHAERLADPELSPPLTSTSLVVDSNLVDDLLTPLDKLSPARRPIRDQLESLIREHKITDLRLANINIGEQFQHDDILGSTFTISDGSDVRELRWYGIRLDPTQRGAMADYDEGFDRLTKGSVGEKKGSADRSMLADAFFSERASKDGATEVPHFATNDSGILTPLLDFAGIKAAERGERSFNEFVKEKTGGNTYFRPALMGRELKAHAILTPRRPAGTTTEGAAPARSLPTGASLLDTAVGASQRVNDLISLISSSGFDVYFVGGAVRDALRGIEPRDVDLKTNMPMSRLEEALRNEYPSLSITTLPDLRLLQVGSGEDVVDITAADDASAPGAFDVIADASKRDFRMNAIYLDSKGFVVDPLDGIEDQLLGRLRFVADPGPSAPVEERQKAVVEHLRESPWNLGRALKFYHRGYELEPEILLAVLENAESILASMKERKAPLRDKSLLLHQTRMKSPEQLIETMEVLGFSPGAIRELIPDEVAGRLDDESLAYERDILPRWRDTPGDDAEGYPLAAPEMKVDIATGRIYQYRFHAVAPPQQEGQPAERVIIDVDLSDHNQPGHNAPHYHVYRWRDRNGQRTWDKKKNGFSDTGQPGLPLIDGDHYLGPQPWRIDEGLDSLDSDSSNFLETAEGLIKEAGVQLTTTGDQIDLGGQVKVHRDRLRELHGRGRLGKLITLVKNLNDGIPWSSKDQATADLSGSHRGQERLRFKPQLDQVVPFLIDAGIEKPTSIPIFAEDGQMRHDALLRLYDLVSGEARQDLRPRAAAYALERARSVNEFVERFEFYVASMQDDLSGADIEAAWQAQLKAAEAADAVGDVTLGDDGTLQERLAAAAGGLRFESTSTAAYHAAKHIADFLTPEELAAVESPADSVRRYLEAARDVVRNATVIEARTDETGATNVVLWHGANKAIARVRPDGTAHLLTSYTHDRRNIAPAAASPPPARTGATSPSRSGTPPSAPPTETGVQNIGNSCFLSAGLTMLAHTDAYYELFAPRAGENPDARGPRLRAAVRPVLDQIRAGTLVGADTMRALDALLTATGVLDGTSVTTQQDPSEVLFRRLFRTAGLDTTGVTLAQTQRTDWTEADPREHDETLRDPTSLDDDLVWDEPASDILLSPPSDGSRTLQQALDTHFGESSIEATAVREGRAVIGNPSRQLLVHPADNTPRAITIALQRWNGLDKDESEIDVPEWLSVNDRWYRLNVVVNHHGGTRNEGHYTAITRDAASGHWQMRNDATVSDADPLEAAESRNRGYLFTFERVDNPADGPDAAAAAAAARIGAGPAPLAVAPSSAAATHGVTGTKSGDPADELGSYSPWNGASEGTQAPQSPQANGAPAALDGTVTDGAVATPAPAIDALVRTLVEKSGAWSSPRTLADKREAIALVTELLQQLGMDAKVVDRGEQGKDAPDDEHSACTCVR</sequence>
<evidence type="ECO:0000259" key="4">
    <source>
        <dbReference type="PROSITE" id="PS50235"/>
    </source>
</evidence>
<feature type="compositionally biased region" description="Basic and acidic residues" evidence="3">
    <location>
        <begin position="540"/>
        <end position="550"/>
    </location>
</feature>
<dbReference type="PANTHER" id="PTHR48125">
    <property type="entry name" value="LP07818P1"/>
    <property type="match status" value="1"/>
</dbReference>
<dbReference type="GO" id="GO:0004843">
    <property type="term" value="F:cysteine-type deubiquitinase activity"/>
    <property type="evidence" value="ECO:0007669"/>
    <property type="project" value="InterPro"/>
</dbReference>
<evidence type="ECO:0000313" key="5">
    <source>
        <dbReference type="EMBL" id="KYF74902.1"/>
    </source>
</evidence>
<dbReference type="GO" id="GO:0006396">
    <property type="term" value="P:RNA processing"/>
    <property type="evidence" value="ECO:0007669"/>
    <property type="project" value="InterPro"/>
</dbReference>
<dbReference type="InterPro" id="IPR038765">
    <property type="entry name" value="Papain-like_cys_pep_sf"/>
</dbReference>
<feature type="region of interest" description="Disordered" evidence="3">
    <location>
        <begin position="1"/>
        <end position="43"/>
    </location>
</feature>
<dbReference type="Gene3D" id="3.30.460.10">
    <property type="entry name" value="Beta Polymerase, domain 2"/>
    <property type="match status" value="1"/>
</dbReference>
<dbReference type="InterPro" id="IPR029121">
    <property type="entry name" value="Ntox11"/>
</dbReference>
<feature type="domain" description="USP" evidence="4">
    <location>
        <begin position="2308"/>
        <end position="2604"/>
    </location>
</feature>
<feature type="compositionally biased region" description="Low complexity" evidence="3">
    <location>
        <begin position="981"/>
        <end position="993"/>
    </location>
</feature>
<keyword evidence="2" id="KW-0694">RNA-binding</keyword>
<protein>
    <recommendedName>
        <fullName evidence="4">USP domain-containing protein</fullName>
    </recommendedName>
</protein>
<feature type="region of interest" description="Disordered" evidence="3">
    <location>
        <begin position="452"/>
        <end position="474"/>
    </location>
</feature>
<name>A0A150R3V2_SORCE</name>
<gene>
    <name evidence="5" type="ORF">BE17_50565</name>
</gene>
<dbReference type="SUPFAM" id="SSF54001">
    <property type="entry name" value="Cysteine proteinases"/>
    <property type="match status" value="1"/>
</dbReference>
<feature type="compositionally biased region" description="Basic and acidic residues" evidence="3">
    <location>
        <begin position="1282"/>
        <end position="1297"/>
    </location>
</feature>
<evidence type="ECO:0000313" key="6">
    <source>
        <dbReference type="Proteomes" id="UP000075635"/>
    </source>
</evidence>
<dbReference type="CDD" id="cd02257">
    <property type="entry name" value="Peptidase_C19"/>
    <property type="match status" value="1"/>
</dbReference>
<evidence type="ECO:0000256" key="2">
    <source>
        <dbReference type="RuleBase" id="RU003953"/>
    </source>
</evidence>
<feature type="compositionally biased region" description="Basic and acidic residues" evidence="3">
    <location>
        <begin position="1113"/>
        <end position="1129"/>
    </location>
</feature>
<dbReference type="Gene3D" id="3.90.70.10">
    <property type="entry name" value="Cysteine proteinases"/>
    <property type="match status" value="1"/>
</dbReference>
<feature type="compositionally biased region" description="Basic and acidic residues" evidence="3">
    <location>
        <begin position="2425"/>
        <end position="2439"/>
    </location>
</feature>
<feature type="region of interest" description="Disordered" evidence="3">
    <location>
        <begin position="2639"/>
        <end position="2687"/>
    </location>
</feature>
<proteinExistence type="inferred from homology"/>
<keyword evidence="1 2" id="KW-0808">Transferase</keyword>
<accession>A0A150R3V2</accession>
<feature type="region of interest" description="Disordered" evidence="3">
    <location>
        <begin position="2273"/>
        <end position="2310"/>
    </location>
</feature>
<dbReference type="GO" id="GO:0016579">
    <property type="term" value="P:protein deubiquitination"/>
    <property type="evidence" value="ECO:0007669"/>
    <property type="project" value="InterPro"/>
</dbReference>
<dbReference type="InterPro" id="IPR043519">
    <property type="entry name" value="NT_sf"/>
</dbReference>
<dbReference type="SUPFAM" id="SSF81301">
    <property type="entry name" value="Nucleotidyltransferase"/>
    <property type="match status" value="1"/>
</dbReference>
<feature type="compositionally biased region" description="Low complexity" evidence="3">
    <location>
        <begin position="1130"/>
        <end position="1142"/>
    </location>
</feature>
<comment type="similarity">
    <text evidence="2">Belongs to the tRNA nucleotidyltransferase/poly(A) polymerase family.</text>
</comment>
<dbReference type="EMBL" id="JEMB01003193">
    <property type="protein sequence ID" value="KYF74902.1"/>
    <property type="molecule type" value="Genomic_DNA"/>
</dbReference>
<feature type="region of interest" description="Disordered" evidence="3">
    <location>
        <begin position="952"/>
        <end position="1022"/>
    </location>
</feature>
<dbReference type="GO" id="GO:0016779">
    <property type="term" value="F:nucleotidyltransferase activity"/>
    <property type="evidence" value="ECO:0007669"/>
    <property type="project" value="InterPro"/>
</dbReference>
<dbReference type="Proteomes" id="UP000075635">
    <property type="component" value="Unassembled WGS sequence"/>
</dbReference>
<feature type="compositionally biased region" description="Polar residues" evidence="3">
    <location>
        <begin position="2658"/>
        <end position="2675"/>
    </location>
</feature>
<dbReference type="Pfam" id="PF01743">
    <property type="entry name" value="PolyA_pol"/>
    <property type="match status" value="1"/>
</dbReference>
<comment type="caution">
    <text evidence="5">The sequence shown here is derived from an EMBL/GenBank/DDBJ whole genome shotgun (WGS) entry which is preliminary data.</text>
</comment>
<dbReference type="GO" id="GO:0003723">
    <property type="term" value="F:RNA binding"/>
    <property type="evidence" value="ECO:0007669"/>
    <property type="project" value="UniProtKB-KW"/>
</dbReference>
<feature type="region of interest" description="Disordered" evidence="3">
    <location>
        <begin position="2421"/>
        <end position="2447"/>
    </location>
</feature>
<feature type="region of interest" description="Disordered" evidence="3">
    <location>
        <begin position="1269"/>
        <end position="1297"/>
    </location>
</feature>
<organism evidence="5 6">
    <name type="scientific">Sorangium cellulosum</name>
    <name type="common">Polyangium cellulosum</name>
    <dbReference type="NCBI Taxonomy" id="56"/>
    <lineage>
        <taxon>Bacteria</taxon>
        <taxon>Pseudomonadati</taxon>
        <taxon>Myxococcota</taxon>
        <taxon>Polyangia</taxon>
        <taxon>Polyangiales</taxon>
        <taxon>Polyangiaceae</taxon>
        <taxon>Sorangium</taxon>
    </lineage>
</organism>
<feature type="region of interest" description="Disordered" evidence="3">
    <location>
        <begin position="517"/>
        <end position="558"/>
    </location>
</feature>
<dbReference type="PANTHER" id="PTHR48125:SF12">
    <property type="entry name" value="AT HOOK TRANSCRIPTION FACTOR FAMILY-RELATED"/>
    <property type="match status" value="1"/>
</dbReference>
<feature type="region of interest" description="Disordered" evidence="3">
    <location>
        <begin position="1113"/>
        <end position="1172"/>
    </location>
</feature>
<dbReference type="PROSITE" id="PS50235">
    <property type="entry name" value="USP_3"/>
    <property type="match status" value="1"/>
</dbReference>
<evidence type="ECO:0000256" key="3">
    <source>
        <dbReference type="SAM" id="MobiDB-lite"/>
    </source>
</evidence>
<dbReference type="InterPro" id="IPR028889">
    <property type="entry name" value="USP"/>
</dbReference>
<evidence type="ECO:0000256" key="1">
    <source>
        <dbReference type="ARBA" id="ARBA00022679"/>
    </source>
</evidence>
<feature type="region of interest" description="Disordered" evidence="3">
    <location>
        <begin position="575"/>
        <end position="600"/>
    </location>
</feature>
<reference evidence="5 6" key="1">
    <citation type="submission" date="2014-02" db="EMBL/GenBank/DDBJ databases">
        <title>The small core and large imbalanced accessory genome model reveals a collaborative survival strategy of Sorangium cellulosum strains in nature.</title>
        <authorList>
            <person name="Han K."/>
            <person name="Peng R."/>
            <person name="Blom J."/>
            <person name="Li Y.-Z."/>
        </authorList>
    </citation>
    <scope>NUCLEOTIDE SEQUENCE [LARGE SCALE GENOMIC DNA]</scope>
    <source>
        <strain evidence="5 6">So0011-07</strain>
    </source>
</reference>
<dbReference type="InterPro" id="IPR002646">
    <property type="entry name" value="PolA_pol_head_dom"/>
</dbReference>
<dbReference type="Pfam" id="PF15521">
    <property type="entry name" value="Ntox11"/>
    <property type="match status" value="1"/>
</dbReference>
<dbReference type="InterPro" id="IPR001394">
    <property type="entry name" value="Peptidase_C19_UCH"/>
</dbReference>